<accession>A0A1L9RUY9</accession>
<keyword evidence="2" id="KW-1185">Reference proteome</keyword>
<reference evidence="2" key="1">
    <citation type="journal article" date="2017" name="Genome Biol.">
        <title>Comparative genomics reveals high biological diversity and specific adaptations in the industrially and medically important fungal genus Aspergillus.</title>
        <authorList>
            <person name="de Vries R.P."/>
            <person name="Riley R."/>
            <person name="Wiebenga A."/>
            <person name="Aguilar-Osorio G."/>
            <person name="Amillis S."/>
            <person name="Uchima C.A."/>
            <person name="Anderluh G."/>
            <person name="Asadollahi M."/>
            <person name="Askin M."/>
            <person name="Barry K."/>
            <person name="Battaglia E."/>
            <person name="Bayram O."/>
            <person name="Benocci T."/>
            <person name="Braus-Stromeyer S.A."/>
            <person name="Caldana C."/>
            <person name="Canovas D."/>
            <person name="Cerqueira G.C."/>
            <person name="Chen F."/>
            <person name="Chen W."/>
            <person name="Choi C."/>
            <person name="Clum A."/>
            <person name="Dos Santos R.A."/>
            <person name="Damasio A.R."/>
            <person name="Diallinas G."/>
            <person name="Emri T."/>
            <person name="Fekete E."/>
            <person name="Flipphi M."/>
            <person name="Freyberg S."/>
            <person name="Gallo A."/>
            <person name="Gournas C."/>
            <person name="Habgood R."/>
            <person name="Hainaut M."/>
            <person name="Harispe M.L."/>
            <person name="Henrissat B."/>
            <person name="Hilden K.S."/>
            <person name="Hope R."/>
            <person name="Hossain A."/>
            <person name="Karabika E."/>
            <person name="Karaffa L."/>
            <person name="Karanyi Z."/>
            <person name="Krasevec N."/>
            <person name="Kuo A."/>
            <person name="Kusch H."/>
            <person name="LaButti K."/>
            <person name="Lagendijk E.L."/>
            <person name="Lapidus A."/>
            <person name="Levasseur A."/>
            <person name="Lindquist E."/>
            <person name="Lipzen A."/>
            <person name="Logrieco A.F."/>
            <person name="MacCabe A."/>
            <person name="Maekelae M.R."/>
            <person name="Malavazi I."/>
            <person name="Melin P."/>
            <person name="Meyer V."/>
            <person name="Mielnichuk N."/>
            <person name="Miskei M."/>
            <person name="Molnar A.P."/>
            <person name="Mule G."/>
            <person name="Ngan C.Y."/>
            <person name="Orejas M."/>
            <person name="Orosz E."/>
            <person name="Ouedraogo J.P."/>
            <person name="Overkamp K.M."/>
            <person name="Park H.-S."/>
            <person name="Perrone G."/>
            <person name="Piumi F."/>
            <person name="Punt P.J."/>
            <person name="Ram A.F."/>
            <person name="Ramon A."/>
            <person name="Rauscher S."/>
            <person name="Record E."/>
            <person name="Riano-Pachon D.M."/>
            <person name="Robert V."/>
            <person name="Roehrig J."/>
            <person name="Ruller R."/>
            <person name="Salamov A."/>
            <person name="Salih N.S."/>
            <person name="Samson R.A."/>
            <person name="Sandor E."/>
            <person name="Sanguinetti M."/>
            <person name="Schuetze T."/>
            <person name="Sepcic K."/>
            <person name="Shelest E."/>
            <person name="Sherlock G."/>
            <person name="Sophianopoulou V."/>
            <person name="Squina F.M."/>
            <person name="Sun H."/>
            <person name="Susca A."/>
            <person name="Todd R.B."/>
            <person name="Tsang A."/>
            <person name="Unkles S.E."/>
            <person name="van de Wiele N."/>
            <person name="van Rossen-Uffink D."/>
            <person name="Oliveira J.V."/>
            <person name="Vesth T.C."/>
            <person name="Visser J."/>
            <person name="Yu J.-H."/>
            <person name="Zhou M."/>
            <person name="Andersen M.R."/>
            <person name="Archer D.B."/>
            <person name="Baker S.E."/>
            <person name="Benoit I."/>
            <person name="Brakhage A.A."/>
            <person name="Braus G.H."/>
            <person name="Fischer R."/>
            <person name="Frisvad J.C."/>
            <person name="Goldman G.H."/>
            <person name="Houbraken J."/>
            <person name="Oakley B."/>
            <person name="Pocsi I."/>
            <person name="Scazzocchio C."/>
            <person name="Seiboth B."/>
            <person name="vanKuyk P.A."/>
            <person name="Wortman J."/>
            <person name="Dyer P.S."/>
            <person name="Grigoriev I.V."/>
        </authorList>
    </citation>
    <scope>NUCLEOTIDE SEQUENCE [LARGE SCALE GENOMIC DNA]</scope>
    <source>
        <strain evidence="2">DTO 134E9</strain>
    </source>
</reference>
<dbReference type="VEuPathDB" id="FungiDB:ASPWEDRAFT_735355"/>
<dbReference type="RefSeq" id="XP_040692412.1">
    <property type="nucleotide sequence ID" value="XM_040839345.1"/>
</dbReference>
<dbReference type="EMBL" id="KV878210">
    <property type="protein sequence ID" value="OJJ38736.1"/>
    <property type="molecule type" value="Genomic_DNA"/>
</dbReference>
<dbReference type="AlphaFoldDB" id="A0A1L9RUY9"/>
<sequence length="158" mass="17904">MSSKIHQTALSFLNGLSNLSSESLLAVLTPTATSEFAPSSISPHPPKNPITFTNHIAAMKDVFSTIPVIPKEIFANEEKSQVTIWATSMANFRDEVKDDGLLDEEWRFEREYIFILTMDESREKIARNFMFVDGKANDRLRELIARARRNLQQKSAVS</sequence>
<proteinExistence type="predicted"/>
<organism evidence="1 2">
    <name type="scientific">Aspergillus wentii DTO 134E9</name>
    <dbReference type="NCBI Taxonomy" id="1073089"/>
    <lineage>
        <taxon>Eukaryota</taxon>
        <taxon>Fungi</taxon>
        <taxon>Dikarya</taxon>
        <taxon>Ascomycota</taxon>
        <taxon>Pezizomycotina</taxon>
        <taxon>Eurotiomycetes</taxon>
        <taxon>Eurotiomycetidae</taxon>
        <taxon>Eurotiales</taxon>
        <taxon>Aspergillaceae</taxon>
        <taxon>Aspergillus</taxon>
        <taxon>Aspergillus subgen. Cremei</taxon>
    </lineage>
</organism>
<dbReference type="STRING" id="1073089.A0A1L9RUY9"/>
<dbReference type="Proteomes" id="UP000184383">
    <property type="component" value="Unassembled WGS sequence"/>
</dbReference>
<evidence type="ECO:0000313" key="1">
    <source>
        <dbReference type="EMBL" id="OJJ38736.1"/>
    </source>
</evidence>
<dbReference type="GeneID" id="63755193"/>
<evidence type="ECO:0000313" key="2">
    <source>
        <dbReference type="Proteomes" id="UP000184383"/>
    </source>
</evidence>
<gene>
    <name evidence="1" type="ORF">ASPWEDRAFT_735355</name>
</gene>
<protein>
    <recommendedName>
        <fullName evidence="3">SnoaL-like domain-containing protein</fullName>
    </recommendedName>
</protein>
<dbReference type="OrthoDB" id="3758478at2759"/>
<evidence type="ECO:0008006" key="3">
    <source>
        <dbReference type="Google" id="ProtNLM"/>
    </source>
</evidence>
<name>A0A1L9RUY9_ASPWE</name>